<gene>
    <name evidence="1" type="ORF">MENT_LOCUS46210</name>
</gene>
<dbReference type="EMBL" id="CAJEWN010001017">
    <property type="protein sequence ID" value="CAD2193274.1"/>
    <property type="molecule type" value="Genomic_DNA"/>
</dbReference>
<proteinExistence type="predicted"/>
<evidence type="ECO:0000313" key="2">
    <source>
        <dbReference type="Proteomes" id="UP000580250"/>
    </source>
</evidence>
<dbReference type="AlphaFoldDB" id="A0A6V7X1W7"/>
<sequence>MEEKINPLDGKGDWKSLENKKVFSEFWKGIKITNILVYEKVFVLIYENLISNENNVNYFLEGTMKGLDNEMNVTDEEYKTENRKYLKLKIKEGKMIKR</sequence>
<reference evidence="1 2" key="1">
    <citation type="submission" date="2020-08" db="EMBL/GenBank/DDBJ databases">
        <authorList>
            <person name="Koutsovoulos G."/>
            <person name="Danchin GJ E."/>
        </authorList>
    </citation>
    <scope>NUCLEOTIDE SEQUENCE [LARGE SCALE GENOMIC DNA]</scope>
</reference>
<dbReference type="OrthoDB" id="5904956at2759"/>
<accession>A0A6V7X1W7</accession>
<comment type="caution">
    <text evidence="1">The sequence shown here is derived from an EMBL/GenBank/DDBJ whole genome shotgun (WGS) entry which is preliminary data.</text>
</comment>
<dbReference type="Proteomes" id="UP000580250">
    <property type="component" value="Unassembled WGS sequence"/>
</dbReference>
<evidence type="ECO:0000313" key="1">
    <source>
        <dbReference type="EMBL" id="CAD2193274.1"/>
    </source>
</evidence>
<name>A0A6V7X1W7_MELEN</name>
<protein>
    <submittedName>
        <fullName evidence="1">Uncharacterized protein</fullName>
    </submittedName>
</protein>
<organism evidence="1 2">
    <name type="scientific">Meloidogyne enterolobii</name>
    <name type="common">Root-knot nematode worm</name>
    <name type="synonym">Meloidogyne mayaguensis</name>
    <dbReference type="NCBI Taxonomy" id="390850"/>
    <lineage>
        <taxon>Eukaryota</taxon>
        <taxon>Metazoa</taxon>
        <taxon>Ecdysozoa</taxon>
        <taxon>Nematoda</taxon>
        <taxon>Chromadorea</taxon>
        <taxon>Rhabditida</taxon>
        <taxon>Tylenchina</taxon>
        <taxon>Tylenchomorpha</taxon>
        <taxon>Tylenchoidea</taxon>
        <taxon>Meloidogynidae</taxon>
        <taxon>Meloidogyninae</taxon>
        <taxon>Meloidogyne</taxon>
    </lineage>
</organism>